<keyword evidence="2" id="KW-1185">Reference proteome</keyword>
<accession>E9HLI3</accession>
<dbReference type="KEGG" id="dpx:DAPPUDRAFT_331109"/>
<protein>
    <submittedName>
        <fullName evidence="1">Uncharacterized protein</fullName>
    </submittedName>
</protein>
<reference evidence="1 2" key="1">
    <citation type="journal article" date="2011" name="Science">
        <title>The ecoresponsive genome of Daphnia pulex.</title>
        <authorList>
            <person name="Colbourne J.K."/>
            <person name="Pfrender M.E."/>
            <person name="Gilbert D."/>
            <person name="Thomas W.K."/>
            <person name="Tucker A."/>
            <person name="Oakley T.H."/>
            <person name="Tokishita S."/>
            <person name="Aerts A."/>
            <person name="Arnold G.J."/>
            <person name="Basu M.K."/>
            <person name="Bauer D.J."/>
            <person name="Caceres C.E."/>
            <person name="Carmel L."/>
            <person name="Casola C."/>
            <person name="Choi J.H."/>
            <person name="Detter J.C."/>
            <person name="Dong Q."/>
            <person name="Dusheyko S."/>
            <person name="Eads B.D."/>
            <person name="Frohlich T."/>
            <person name="Geiler-Samerotte K.A."/>
            <person name="Gerlach D."/>
            <person name="Hatcher P."/>
            <person name="Jogdeo S."/>
            <person name="Krijgsveld J."/>
            <person name="Kriventseva E.V."/>
            <person name="Kultz D."/>
            <person name="Laforsch C."/>
            <person name="Lindquist E."/>
            <person name="Lopez J."/>
            <person name="Manak J.R."/>
            <person name="Muller J."/>
            <person name="Pangilinan J."/>
            <person name="Patwardhan R.P."/>
            <person name="Pitluck S."/>
            <person name="Pritham E.J."/>
            <person name="Rechtsteiner A."/>
            <person name="Rho M."/>
            <person name="Rogozin I.B."/>
            <person name="Sakarya O."/>
            <person name="Salamov A."/>
            <person name="Schaack S."/>
            <person name="Shapiro H."/>
            <person name="Shiga Y."/>
            <person name="Skalitzky C."/>
            <person name="Smith Z."/>
            <person name="Souvorov A."/>
            <person name="Sung W."/>
            <person name="Tang Z."/>
            <person name="Tsuchiya D."/>
            <person name="Tu H."/>
            <person name="Vos H."/>
            <person name="Wang M."/>
            <person name="Wolf Y.I."/>
            <person name="Yamagata H."/>
            <person name="Yamada T."/>
            <person name="Ye Y."/>
            <person name="Shaw J.R."/>
            <person name="Andrews J."/>
            <person name="Crease T.J."/>
            <person name="Tang H."/>
            <person name="Lucas S.M."/>
            <person name="Robertson H.M."/>
            <person name="Bork P."/>
            <person name="Koonin E.V."/>
            <person name="Zdobnov E.M."/>
            <person name="Grigoriev I.V."/>
            <person name="Lynch M."/>
            <person name="Boore J.L."/>
        </authorList>
    </citation>
    <scope>NUCLEOTIDE SEQUENCE [LARGE SCALE GENOMIC DNA]</scope>
</reference>
<dbReference type="EMBL" id="GL732679">
    <property type="protein sequence ID" value="EFX67410.1"/>
    <property type="molecule type" value="Genomic_DNA"/>
</dbReference>
<organism evidence="1 2">
    <name type="scientific">Daphnia pulex</name>
    <name type="common">Water flea</name>
    <dbReference type="NCBI Taxonomy" id="6669"/>
    <lineage>
        <taxon>Eukaryota</taxon>
        <taxon>Metazoa</taxon>
        <taxon>Ecdysozoa</taxon>
        <taxon>Arthropoda</taxon>
        <taxon>Crustacea</taxon>
        <taxon>Branchiopoda</taxon>
        <taxon>Diplostraca</taxon>
        <taxon>Cladocera</taxon>
        <taxon>Anomopoda</taxon>
        <taxon>Daphniidae</taxon>
        <taxon>Daphnia</taxon>
    </lineage>
</organism>
<gene>
    <name evidence="1" type="ORF">DAPPUDRAFT_331109</name>
</gene>
<evidence type="ECO:0000313" key="2">
    <source>
        <dbReference type="Proteomes" id="UP000000305"/>
    </source>
</evidence>
<evidence type="ECO:0000313" key="1">
    <source>
        <dbReference type="EMBL" id="EFX67410.1"/>
    </source>
</evidence>
<proteinExistence type="predicted"/>
<name>E9HLI3_DAPPU</name>
<dbReference type="Proteomes" id="UP000000305">
    <property type="component" value="Unassembled WGS sequence"/>
</dbReference>
<dbReference type="HOGENOM" id="CLU_1361655_0_0_1"/>
<dbReference type="OrthoDB" id="6371280at2759"/>
<dbReference type="AlphaFoldDB" id="E9HLI3"/>
<sequence>MNSLTSVAVETIQSTSSQYSNTFSFGNEGMQIRNTVQHLITLALIWFMVFGLSRCQEQSIPEIKAEIVDISSLDVKDSSAASPDYKAYLNTVSPPAMVPPAMTARPYPLNLNSPLPVPSLAAYTAPMLTQPAREISDTVKFAVTIPPAKKDPLADYYFKTPHRPANPVVIQLEHVTIKTPTRDPYSASSSYGYMKEGEETI</sequence>
<dbReference type="InParanoid" id="E9HLI3"/>